<dbReference type="EMBL" id="JAHRIO010020187">
    <property type="protein sequence ID" value="MEQ2164245.1"/>
    <property type="molecule type" value="Genomic_DNA"/>
</dbReference>
<sequence length="115" mass="12966">MELDREKMKEKFAVGGVLERNQAGTHPWHVLVTPPQTGNTHSPCMHKYKHAQTEQTCEDTPHTQDRVCCVFSCLCTHAQRHKLCGPVAATADAVHEYFSQTLWQSFHLHGPDVSS</sequence>
<organism evidence="1 2">
    <name type="scientific">Goodea atripinnis</name>
    <dbReference type="NCBI Taxonomy" id="208336"/>
    <lineage>
        <taxon>Eukaryota</taxon>
        <taxon>Metazoa</taxon>
        <taxon>Chordata</taxon>
        <taxon>Craniata</taxon>
        <taxon>Vertebrata</taxon>
        <taxon>Euteleostomi</taxon>
        <taxon>Actinopterygii</taxon>
        <taxon>Neopterygii</taxon>
        <taxon>Teleostei</taxon>
        <taxon>Neoteleostei</taxon>
        <taxon>Acanthomorphata</taxon>
        <taxon>Ovalentaria</taxon>
        <taxon>Atherinomorphae</taxon>
        <taxon>Cyprinodontiformes</taxon>
        <taxon>Goodeidae</taxon>
        <taxon>Goodea</taxon>
    </lineage>
</organism>
<protein>
    <submittedName>
        <fullName evidence="1">Uncharacterized protein</fullName>
    </submittedName>
</protein>
<name>A0ABV0MYQ2_9TELE</name>
<reference evidence="1 2" key="1">
    <citation type="submission" date="2021-06" db="EMBL/GenBank/DDBJ databases">
        <authorList>
            <person name="Palmer J.M."/>
        </authorList>
    </citation>
    <scope>NUCLEOTIDE SEQUENCE [LARGE SCALE GENOMIC DNA]</scope>
    <source>
        <strain evidence="1 2">GA_2019</strain>
        <tissue evidence="1">Muscle</tissue>
    </source>
</reference>
<comment type="caution">
    <text evidence="1">The sequence shown here is derived from an EMBL/GenBank/DDBJ whole genome shotgun (WGS) entry which is preliminary data.</text>
</comment>
<gene>
    <name evidence="1" type="ORF">GOODEAATRI_004592</name>
</gene>
<accession>A0ABV0MYQ2</accession>
<evidence type="ECO:0000313" key="2">
    <source>
        <dbReference type="Proteomes" id="UP001476798"/>
    </source>
</evidence>
<proteinExistence type="predicted"/>
<dbReference type="Proteomes" id="UP001476798">
    <property type="component" value="Unassembled WGS sequence"/>
</dbReference>
<evidence type="ECO:0000313" key="1">
    <source>
        <dbReference type="EMBL" id="MEQ2164245.1"/>
    </source>
</evidence>
<keyword evidence="2" id="KW-1185">Reference proteome</keyword>